<evidence type="ECO:0000313" key="4">
    <source>
        <dbReference type="Proteomes" id="UP000008744"/>
    </source>
</evidence>
<dbReference type="AlphaFoldDB" id="B4G7Y5"/>
<sequence length="221" mass="25443">MFQKRIIELIVVLLYWMVITPAVYKICKDKNIIQVDMNHLLDTVAEHCTFGLCLMVGYVILYRIVIFIYMKLKVCDIQMWHNLKKTQDDPEANLSKKSHYQAVSTENIDSVDSGKKRPMTPRMIRTISNPLLIESDLARIHVKHETRPLQSATLPRLQHAQVHASPSPSLRSAPPVPRQPANVYNQRSYNVAQGPDARTSRQGLETDSFSIKKEYEVHSKY</sequence>
<reference evidence="3 4" key="1">
    <citation type="journal article" date="2007" name="Nature">
        <title>Evolution of genes and genomes on the Drosophila phylogeny.</title>
        <authorList>
            <consortium name="Drosophila 12 Genomes Consortium"/>
            <person name="Clark A.G."/>
            <person name="Eisen M.B."/>
            <person name="Smith D.R."/>
            <person name="Bergman C.M."/>
            <person name="Oliver B."/>
            <person name="Markow T.A."/>
            <person name="Kaufman T.C."/>
            <person name="Kellis M."/>
            <person name="Gelbart W."/>
            <person name="Iyer V.N."/>
            <person name="Pollard D.A."/>
            <person name="Sackton T.B."/>
            <person name="Larracuente A.M."/>
            <person name="Singh N.D."/>
            <person name="Abad J.P."/>
            <person name="Abt D.N."/>
            <person name="Adryan B."/>
            <person name="Aguade M."/>
            <person name="Akashi H."/>
            <person name="Anderson W.W."/>
            <person name="Aquadro C.F."/>
            <person name="Ardell D.H."/>
            <person name="Arguello R."/>
            <person name="Artieri C.G."/>
            <person name="Barbash D.A."/>
            <person name="Barker D."/>
            <person name="Barsanti P."/>
            <person name="Batterham P."/>
            <person name="Batzoglou S."/>
            <person name="Begun D."/>
            <person name="Bhutkar A."/>
            <person name="Blanco E."/>
            <person name="Bosak S.A."/>
            <person name="Bradley R.K."/>
            <person name="Brand A.D."/>
            <person name="Brent M.R."/>
            <person name="Brooks A.N."/>
            <person name="Brown R.H."/>
            <person name="Butlin R.K."/>
            <person name="Caggese C."/>
            <person name="Calvi B.R."/>
            <person name="Bernardo de Carvalho A."/>
            <person name="Caspi A."/>
            <person name="Castrezana S."/>
            <person name="Celniker S.E."/>
            <person name="Chang J.L."/>
            <person name="Chapple C."/>
            <person name="Chatterji S."/>
            <person name="Chinwalla A."/>
            <person name="Civetta A."/>
            <person name="Clifton S.W."/>
            <person name="Comeron J.M."/>
            <person name="Costello J.C."/>
            <person name="Coyne J.A."/>
            <person name="Daub J."/>
            <person name="David R.G."/>
            <person name="Delcher A.L."/>
            <person name="Delehaunty K."/>
            <person name="Do C.B."/>
            <person name="Ebling H."/>
            <person name="Edwards K."/>
            <person name="Eickbush T."/>
            <person name="Evans J.D."/>
            <person name="Filipski A."/>
            <person name="Findeiss S."/>
            <person name="Freyhult E."/>
            <person name="Fulton L."/>
            <person name="Fulton R."/>
            <person name="Garcia A.C."/>
            <person name="Gardiner A."/>
            <person name="Garfield D.A."/>
            <person name="Garvin B.E."/>
            <person name="Gibson G."/>
            <person name="Gilbert D."/>
            <person name="Gnerre S."/>
            <person name="Godfrey J."/>
            <person name="Good R."/>
            <person name="Gotea V."/>
            <person name="Gravely B."/>
            <person name="Greenberg A.J."/>
            <person name="Griffiths-Jones S."/>
            <person name="Gross S."/>
            <person name="Guigo R."/>
            <person name="Gustafson E.A."/>
            <person name="Haerty W."/>
            <person name="Hahn M.W."/>
            <person name="Halligan D.L."/>
            <person name="Halpern A.L."/>
            <person name="Halter G.M."/>
            <person name="Han M.V."/>
            <person name="Heger A."/>
            <person name="Hillier L."/>
            <person name="Hinrichs A.S."/>
            <person name="Holmes I."/>
            <person name="Hoskins R.A."/>
            <person name="Hubisz M.J."/>
            <person name="Hultmark D."/>
            <person name="Huntley M.A."/>
            <person name="Jaffe D.B."/>
            <person name="Jagadeeshan S."/>
            <person name="Jeck W.R."/>
            <person name="Johnson J."/>
            <person name="Jones C.D."/>
            <person name="Jordan W.C."/>
            <person name="Karpen G.H."/>
            <person name="Kataoka E."/>
            <person name="Keightley P.D."/>
            <person name="Kheradpour P."/>
            <person name="Kirkness E.F."/>
            <person name="Koerich L.B."/>
            <person name="Kristiansen K."/>
            <person name="Kudrna D."/>
            <person name="Kulathinal R.J."/>
            <person name="Kumar S."/>
            <person name="Kwok R."/>
            <person name="Lander E."/>
            <person name="Langley C.H."/>
            <person name="Lapoint R."/>
            <person name="Lazzaro B.P."/>
            <person name="Lee S.J."/>
            <person name="Levesque L."/>
            <person name="Li R."/>
            <person name="Lin C.F."/>
            <person name="Lin M.F."/>
            <person name="Lindblad-Toh K."/>
            <person name="Llopart A."/>
            <person name="Long M."/>
            <person name="Low L."/>
            <person name="Lozovsky E."/>
            <person name="Lu J."/>
            <person name="Luo M."/>
            <person name="Machado C.A."/>
            <person name="Makalowski W."/>
            <person name="Marzo M."/>
            <person name="Matsuda M."/>
            <person name="Matzkin L."/>
            <person name="McAllister B."/>
            <person name="McBride C.S."/>
            <person name="McKernan B."/>
            <person name="McKernan K."/>
            <person name="Mendez-Lago M."/>
            <person name="Minx P."/>
            <person name="Mollenhauer M.U."/>
            <person name="Montooth K."/>
            <person name="Mount S.M."/>
            <person name="Mu X."/>
            <person name="Myers E."/>
            <person name="Negre B."/>
            <person name="Newfeld S."/>
            <person name="Nielsen R."/>
            <person name="Noor M.A."/>
            <person name="O'Grady P."/>
            <person name="Pachter L."/>
            <person name="Papaceit M."/>
            <person name="Parisi M.J."/>
            <person name="Parisi M."/>
            <person name="Parts L."/>
            <person name="Pedersen J.S."/>
            <person name="Pesole G."/>
            <person name="Phillippy A.M."/>
            <person name="Ponting C.P."/>
            <person name="Pop M."/>
            <person name="Porcelli D."/>
            <person name="Powell J.R."/>
            <person name="Prohaska S."/>
            <person name="Pruitt K."/>
            <person name="Puig M."/>
            <person name="Quesneville H."/>
            <person name="Ram K.R."/>
            <person name="Rand D."/>
            <person name="Rasmussen M.D."/>
            <person name="Reed L.K."/>
            <person name="Reenan R."/>
            <person name="Reily A."/>
            <person name="Remington K.A."/>
            <person name="Rieger T.T."/>
            <person name="Ritchie M.G."/>
            <person name="Robin C."/>
            <person name="Rogers Y.H."/>
            <person name="Rohde C."/>
            <person name="Rozas J."/>
            <person name="Rubenfield M.J."/>
            <person name="Ruiz A."/>
            <person name="Russo S."/>
            <person name="Salzberg S.L."/>
            <person name="Sanchez-Gracia A."/>
            <person name="Saranga D.J."/>
            <person name="Sato H."/>
            <person name="Schaeffer S.W."/>
            <person name="Schatz M.C."/>
            <person name="Schlenke T."/>
            <person name="Schwartz R."/>
            <person name="Segarra C."/>
            <person name="Singh R.S."/>
            <person name="Sirot L."/>
            <person name="Sirota M."/>
            <person name="Sisneros N.B."/>
            <person name="Smith C.D."/>
            <person name="Smith T.F."/>
            <person name="Spieth J."/>
            <person name="Stage D.E."/>
            <person name="Stark A."/>
            <person name="Stephan W."/>
            <person name="Strausberg R.L."/>
            <person name="Strempel S."/>
            <person name="Sturgill D."/>
            <person name="Sutton G."/>
            <person name="Sutton G.G."/>
            <person name="Tao W."/>
            <person name="Teichmann S."/>
            <person name="Tobari Y.N."/>
            <person name="Tomimura Y."/>
            <person name="Tsolas J.M."/>
            <person name="Valente V.L."/>
            <person name="Venter E."/>
            <person name="Venter J.C."/>
            <person name="Vicario S."/>
            <person name="Vieira F.G."/>
            <person name="Vilella A.J."/>
            <person name="Villasante A."/>
            <person name="Walenz B."/>
            <person name="Wang J."/>
            <person name="Wasserman M."/>
            <person name="Watts T."/>
            <person name="Wilson D."/>
            <person name="Wilson R.K."/>
            <person name="Wing R.A."/>
            <person name="Wolfner M.F."/>
            <person name="Wong A."/>
            <person name="Wong G.K."/>
            <person name="Wu C.I."/>
            <person name="Wu G."/>
            <person name="Yamamoto D."/>
            <person name="Yang H.P."/>
            <person name="Yang S.P."/>
            <person name="Yorke J.A."/>
            <person name="Yoshida K."/>
            <person name="Zdobnov E."/>
            <person name="Zhang P."/>
            <person name="Zhang Y."/>
            <person name="Zimin A.V."/>
            <person name="Baldwin J."/>
            <person name="Abdouelleil A."/>
            <person name="Abdulkadir J."/>
            <person name="Abebe A."/>
            <person name="Abera B."/>
            <person name="Abreu J."/>
            <person name="Acer S.C."/>
            <person name="Aftuck L."/>
            <person name="Alexander A."/>
            <person name="An P."/>
            <person name="Anderson E."/>
            <person name="Anderson S."/>
            <person name="Arachi H."/>
            <person name="Azer M."/>
            <person name="Bachantsang P."/>
            <person name="Barry A."/>
            <person name="Bayul T."/>
            <person name="Berlin A."/>
            <person name="Bessette D."/>
            <person name="Bloom T."/>
            <person name="Blye J."/>
            <person name="Boguslavskiy L."/>
            <person name="Bonnet C."/>
            <person name="Boukhgalter B."/>
            <person name="Bourzgui I."/>
            <person name="Brown A."/>
            <person name="Cahill P."/>
            <person name="Channer S."/>
            <person name="Cheshatsang Y."/>
            <person name="Chuda L."/>
            <person name="Citroen M."/>
            <person name="Collymore A."/>
            <person name="Cooke P."/>
            <person name="Costello M."/>
            <person name="D'Aco K."/>
            <person name="Daza R."/>
            <person name="De Haan G."/>
            <person name="DeGray S."/>
            <person name="DeMaso C."/>
            <person name="Dhargay N."/>
            <person name="Dooley K."/>
            <person name="Dooley E."/>
            <person name="Doricent M."/>
            <person name="Dorje P."/>
            <person name="Dorjee K."/>
            <person name="Dupes A."/>
            <person name="Elong R."/>
            <person name="Falk J."/>
            <person name="Farina A."/>
            <person name="Faro S."/>
            <person name="Ferguson D."/>
            <person name="Fisher S."/>
            <person name="Foley C.D."/>
            <person name="Franke A."/>
            <person name="Friedrich D."/>
            <person name="Gadbois L."/>
            <person name="Gearin G."/>
            <person name="Gearin C.R."/>
            <person name="Giannoukos G."/>
            <person name="Goode T."/>
            <person name="Graham J."/>
            <person name="Grandbois E."/>
            <person name="Grewal S."/>
            <person name="Gyaltsen K."/>
            <person name="Hafez N."/>
            <person name="Hagos B."/>
            <person name="Hall J."/>
            <person name="Henson C."/>
            <person name="Hollinger A."/>
            <person name="Honan T."/>
            <person name="Huard M.D."/>
            <person name="Hughes L."/>
            <person name="Hurhula B."/>
            <person name="Husby M.E."/>
            <person name="Kamat A."/>
            <person name="Kanga B."/>
            <person name="Kashin S."/>
            <person name="Khazanovich D."/>
            <person name="Kisner P."/>
            <person name="Lance K."/>
            <person name="Lara M."/>
            <person name="Lee W."/>
            <person name="Lennon N."/>
            <person name="Letendre F."/>
            <person name="LeVine R."/>
            <person name="Lipovsky A."/>
            <person name="Liu X."/>
            <person name="Liu J."/>
            <person name="Liu S."/>
            <person name="Lokyitsang T."/>
            <person name="Lokyitsang Y."/>
            <person name="Lubonja R."/>
            <person name="Lui A."/>
            <person name="MacDonald P."/>
            <person name="Magnisalis V."/>
            <person name="Maru K."/>
            <person name="Matthews C."/>
            <person name="McCusker W."/>
            <person name="McDonough S."/>
            <person name="Mehta T."/>
            <person name="Meldrim J."/>
            <person name="Meneus L."/>
            <person name="Mihai O."/>
            <person name="Mihalev A."/>
            <person name="Mihova T."/>
            <person name="Mittelman R."/>
            <person name="Mlenga V."/>
            <person name="Montmayeur A."/>
            <person name="Mulrain L."/>
            <person name="Navidi A."/>
            <person name="Naylor J."/>
            <person name="Negash T."/>
            <person name="Nguyen T."/>
            <person name="Nguyen N."/>
            <person name="Nicol R."/>
            <person name="Norbu C."/>
            <person name="Norbu N."/>
            <person name="Novod N."/>
            <person name="O'Neill B."/>
            <person name="Osman S."/>
            <person name="Markiewicz E."/>
            <person name="Oyono O.L."/>
            <person name="Patti C."/>
            <person name="Phunkhang P."/>
            <person name="Pierre F."/>
            <person name="Priest M."/>
            <person name="Raghuraman S."/>
            <person name="Rege F."/>
            <person name="Reyes R."/>
            <person name="Rise C."/>
            <person name="Rogov P."/>
            <person name="Ross K."/>
            <person name="Ryan E."/>
            <person name="Settipalli S."/>
            <person name="Shea T."/>
            <person name="Sherpa N."/>
            <person name="Shi L."/>
            <person name="Shih D."/>
            <person name="Sparrow T."/>
            <person name="Spaulding J."/>
            <person name="Stalker J."/>
            <person name="Stange-Thomann N."/>
            <person name="Stavropoulos S."/>
            <person name="Stone C."/>
            <person name="Strader C."/>
            <person name="Tesfaye S."/>
            <person name="Thomson T."/>
            <person name="Thoulutsang Y."/>
            <person name="Thoulutsang D."/>
            <person name="Topham K."/>
            <person name="Topping I."/>
            <person name="Tsamla T."/>
            <person name="Vassiliev H."/>
            <person name="Vo A."/>
            <person name="Wangchuk T."/>
            <person name="Wangdi T."/>
            <person name="Weiand M."/>
            <person name="Wilkinson J."/>
            <person name="Wilson A."/>
            <person name="Yadav S."/>
            <person name="Young G."/>
            <person name="Yu Q."/>
            <person name="Zembek L."/>
            <person name="Zhong D."/>
            <person name="Zimmer A."/>
            <person name="Zwirko Z."/>
            <person name="Jaffe D.B."/>
            <person name="Alvarez P."/>
            <person name="Brockman W."/>
            <person name="Butler J."/>
            <person name="Chin C."/>
            <person name="Gnerre S."/>
            <person name="Grabherr M."/>
            <person name="Kleber M."/>
            <person name="Mauceli E."/>
            <person name="MacCallum I."/>
        </authorList>
    </citation>
    <scope>NUCLEOTIDE SEQUENCE [LARGE SCALE GENOMIC DNA]</scope>
    <source>
        <strain evidence="4">MSH-3 / Tucson 14011-0111.49</strain>
    </source>
</reference>
<keyword evidence="4" id="KW-1185">Reference proteome</keyword>
<dbReference type="Proteomes" id="UP000008744">
    <property type="component" value="Unassembled WGS sequence"/>
</dbReference>
<feature type="transmembrane region" description="Helical" evidence="2">
    <location>
        <begin position="48"/>
        <end position="70"/>
    </location>
</feature>
<organism evidence="4">
    <name type="scientific">Drosophila persimilis</name>
    <name type="common">Fruit fly</name>
    <dbReference type="NCBI Taxonomy" id="7234"/>
    <lineage>
        <taxon>Eukaryota</taxon>
        <taxon>Metazoa</taxon>
        <taxon>Ecdysozoa</taxon>
        <taxon>Arthropoda</taxon>
        <taxon>Hexapoda</taxon>
        <taxon>Insecta</taxon>
        <taxon>Pterygota</taxon>
        <taxon>Neoptera</taxon>
        <taxon>Endopterygota</taxon>
        <taxon>Diptera</taxon>
        <taxon>Brachycera</taxon>
        <taxon>Muscomorpha</taxon>
        <taxon>Ephydroidea</taxon>
        <taxon>Drosophilidae</taxon>
        <taxon>Drosophila</taxon>
        <taxon>Sophophora</taxon>
    </lineage>
</organism>
<feature type="compositionally biased region" description="Polar residues" evidence="1">
    <location>
        <begin position="182"/>
        <end position="191"/>
    </location>
</feature>
<accession>B4G7Y5</accession>
<dbReference type="EMBL" id="CH479180">
    <property type="protein sequence ID" value="EDW28483.1"/>
    <property type="molecule type" value="Genomic_DNA"/>
</dbReference>
<dbReference type="KEGG" id="dpe:6589883"/>
<keyword evidence="2" id="KW-0812">Transmembrane</keyword>
<evidence type="ECO:0000256" key="1">
    <source>
        <dbReference type="SAM" id="MobiDB-lite"/>
    </source>
</evidence>
<protein>
    <submittedName>
        <fullName evidence="3">GL18929</fullName>
    </submittedName>
</protein>
<gene>
    <name evidence="3" type="primary">Dper\GL18929</name>
    <name evidence="3" type="ORF">Dper_GL18929</name>
</gene>
<dbReference type="OrthoDB" id="7846393at2759"/>
<proteinExistence type="predicted"/>
<feature type="region of interest" description="Disordered" evidence="1">
    <location>
        <begin position="149"/>
        <end position="208"/>
    </location>
</feature>
<keyword evidence="2" id="KW-0472">Membrane</keyword>
<keyword evidence="2" id="KW-1133">Transmembrane helix</keyword>
<feature type="transmembrane region" description="Helical" evidence="2">
    <location>
        <begin position="6"/>
        <end position="27"/>
    </location>
</feature>
<feature type="compositionally biased region" description="Low complexity" evidence="1">
    <location>
        <begin position="164"/>
        <end position="173"/>
    </location>
</feature>
<evidence type="ECO:0000313" key="3">
    <source>
        <dbReference type="EMBL" id="EDW28483.1"/>
    </source>
</evidence>
<dbReference type="PhylomeDB" id="B4G7Y5"/>
<name>B4G7Y5_DROPE</name>
<dbReference type="eggNOG" id="ENOG502RVTJ">
    <property type="taxonomic scope" value="Eukaryota"/>
</dbReference>
<evidence type="ECO:0000256" key="2">
    <source>
        <dbReference type="SAM" id="Phobius"/>
    </source>
</evidence>
<dbReference type="OMA" id="IIMSPDV"/>
<dbReference type="HOGENOM" id="CLU_1373512_0_0_1"/>